<protein>
    <submittedName>
        <fullName evidence="3">PE family protein</fullName>
    </submittedName>
</protein>
<dbReference type="InterPro" id="IPR000084">
    <property type="entry name" value="PE-PGRS_N"/>
</dbReference>
<dbReference type="Pfam" id="PF00934">
    <property type="entry name" value="PE"/>
    <property type="match status" value="1"/>
</dbReference>
<dbReference type="EMBL" id="MVBM01000002">
    <property type="protein sequence ID" value="OOK79178.1"/>
    <property type="molecule type" value="Genomic_DNA"/>
</dbReference>
<evidence type="ECO:0000313" key="3">
    <source>
        <dbReference type="EMBL" id="OOK79178.1"/>
    </source>
</evidence>
<organism evidence="3 4">
    <name type="scientific">Mycobacterium kansasii</name>
    <dbReference type="NCBI Taxonomy" id="1768"/>
    <lineage>
        <taxon>Bacteria</taxon>
        <taxon>Bacillati</taxon>
        <taxon>Actinomycetota</taxon>
        <taxon>Actinomycetes</taxon>
        <taxon>Mycobacteriales</taxon>
        <taxon>Mycobacteriaceae</taxon>
        <taxon>Mycobacterium</taxon>
    </lineage>
</organism>
<sequence length="163" mass="15626">MSFVIAVPDIVAAAAADLTSLGSTLAEANATVAHSTIEVLTAAEDEVSEAIAALFSAHGRAYQGLSAQAAAFHAQFVQALTAGAGAYASAEAANAGPFQSLLGAINAPVQALTGRPLIGDGMAGAAGTGQNGAPGGGCSGMAGPAGRQRKVQANEAGPAGRPG</sequence>
<dbReference type="Gene3D" id="1.10.287.850">
    <property type="entry name" value="HP0062-like domain"/>
    <property type="match status" value="1"/>
</dbReference>
<dbReference type="SUPFAM" id="SSF140459">
    <property type="entry name" value="PE/PPE dimer-like"/>
    <property type="match status" value="1"/>
</dbReference>
<dbReference type="AlphaFoldDB" id="A0A1V3XJA6"/>
<dbReference type="InterPro" id="IPR038332">
    <property type="entry name" value="PPE_sf"/>
</dbReference>
<dbReference type="Proteomes" id="UP000189229">
    <property type="component" value="Unassembled WGS sequence"/>
</dbReference>
<dbReference type="FunFam" id="1.10.287.850:FF:000001">
    <property type="entry name" value="PE_PGRS39"/>
    <property type="match status" value="1"/>
</dbReference>
<evidence type="ECO:0000259" key="2">
    <source>
        <dbReference type="Pfam" id="PF00934"/>
    </source>
</evidence>
<feature type="domain" description="PE" evidence="2">
    <location>
        <begin position="4"/>
        <end position="94"/>
    </location>
</feature>
<name>A0A1V3XJA6_MYCKA</name>
<accession>A0A1V3XJA6</accession>
<evidence type="ECO:0000256" key="1">
    <source>
        <dbReference type="SAM" id="MobiDB-lite"/>
    </source>
</evidence>
<feature type="compositionally biased region" description="Gly residues" evidence="1">
    <location>
        <begin position="131"/>
        <end position="140"/>
    </location>
</feature>
<reference evidence="3 4" key="1">
    <citation type="submission" date="2017-02" db="EMBL/GenBank/DDBJ databases">
        <title>Complete genome sequences of Mycobacterium kansasii strains isolated from rhesus macaques.</title>
        <authorList>
            <person name="Panda A."/>
            <person name="Nagaraj S."/>
            <person name="Zhao X."/>
            <person name="Tettelin H."/>
            <person name="Detolla L.J."/>
        </authorList>
    </citation>
    <scope>NUCLEOTIDE SEQUENCE [LARGE SCALE GENOMIC DNA]</scope>
    <source>
        <strain evidence="3 4">11-3813</strain>
    </source>
</reference>
<comment type="caution">
    <text evidence="3">The sequence shown here is derived from an EMBL/GenBank/DDBJ whole genome shotgun (WGS) entry which is preliminary data.</text>
</comment>
<proteinExistence type="predicted"/>
<gene>
    <name evidence="3" type="ORF">BZL30_3015</name>
</gene>
<feature type="region of interest" description="Disordered" evidence="1">
    <location>
        <begin position="131"/>
        <end position="163"/>
    </location>
</feature>
<evidence type="ECO:0000313" key="4">
    <source>
        <dbReference type="Proteomes" id="UP000189229"/>
    </source>
</evidence>